<sequence>MSSLGLIHDVVGRNPDTLWLAISLLFAFAIIATKFRQKQKEKASDQKCTKLDTLAKSSDDWKTFDWQSTPPRVLRPFKETYHITMAIQADDVSNLITIDRDYLSRVQKRRQIIRDQGRRVHGCVPSGDNAVRELYSFLMKDFLPKRYPSIFALREDGSVIHNDVTDVDLPTEWTDSDAHGALTALAETVEEDMFLLHETEDGHISDAFVCCFPSGFDPSQKLGKLLRDIHGPVPSYEKIGSSMERFFSRLEVGKNVKRMNWSIQTHGELPAITGNHITEADQSLRTAHDIKPEECFLRVERQTLMRLPKTRAILFSFKTYLYPIPDIKAEGSGPQLADAIEGLKKGNAPGMWVYKGSAQWGERVCEYLRS</sequence>
<keyword evidence="1" id="KW-0812">Transmembrane</keyword>
<dbReference type="EMBL" id="JAPDFR010000001">
    <property type="protein sequence ID" value="KAK0391569.1"/>
    <property type="molecule type" value="Genomic_DNA"/>
</dbReference>
<proteinExistence type="predicted"/>
<evidence type="ECO:0000313" key="2">
    <source>
        <dbReference type="EMBL" id="KAK0391569.1"/>
    </source>
</evidence>
<keyword evidence="1" id="KW-0472">Membrane</keyword>
<dbReference type="Pfam" id="PF11927">
    <property type="entry name" value="HODM_asu-like"/>
    <property type="match status" value="1"/>
</dbReference>
<organism evidence="2 3">
    <name type="scientific">Sarocladium strictum</name>
    <name type="common">Black bundle disease fungus</name>
    <name type="synonym">Acremonium strictum</name>
    <dbReference type="NCBI Taxonomy" id="5046"/>
    <lineage>
        <taxon>Eukaryota</taxon>
        <taxon>Fungi</taxon>
        <taxon>Dikarya</taxon>
        <taxon>Ascomycota</taxon>
        <taxon>Pezizomycotina</taxon>
        <taxon>Sordariomycetes</taxon>
        <taxon>Hypocreomycetidae</taxon>
        <taxon>Hypocreales</taxon>
        <taxon>Sarocladiaceae</taxon>
        <taxon>Sarocladium</taxon>
    </lineage>
</organism>
<evidence type="ECO:0000313" key="3">
    <source>
        <dbReference type="Proteomes" id="UP001175261"/>
    </source>
</evidence>
<name>A0AA39GS69_SARSR</name>
<feature type="transmembrane region" description="Helical" evidence="1">
    <location>
        <begin position="18"/>
        <end position="35"/>
    </location>
</feature>
<keyword evidence="3" id="KW-1185">Reference proteome</keyword>
<gene>
    <name evidence="2" type="ORF">NLU13_1069</name>
</gene>
<dbReference type="InterPro" id="IPR021848">
    <property type="entry name" value="HODM_asu-like"/>
</dbReference>
<comment type="caution">
    <text evidence="2">The sequence shown here is derived from an EMBL/GenBank/DDBJ whole genome shotgun (WGS) entry which is preliminary data.</text>
</comment>
<keyword evidence="1" id="KW-1133">Transmembrane helix</keyword>
<reference evidence="2" key="1">
    <citation type="submission" date="2022-10" db="EMBL/GenBank/DDBJ databases">
        <title>Determination and structural analysis of whole genome sequence of Sarocladium strictum F4-1.</title>
        <authorList>
            <person name="Hu L."/>
            <person name="Jiang Y."/>
        </authorList>
    </citation>
    <scope>NUCLEOTIDE SEQUENCE</scope>
    <source>
        <strain evidence="2">F4-1</strain>
    </source>
</reference>
<dbReference type="Proteomes" id="UP001175261">
    <property type="component" value="Unassembled WGS sequence"/>
</dbReference>
<accession>A0AA39GS69</accession>
<evidence type="ECO:0000256" key="1">
    <source>
        <dbReference type="SAM" id="Phobius"/>
    </source>
</evidence>
<dbReference type="AlphaFoldDB" id="A0AA39GS69"/>
<protein>
    <submittedName>
        <fullName evidence="2">Uncharacterized protein</fullName>
    </submittedName>
</protein>